<protein>
    <submittedName>
        <fullName evidence="2">Uncharacterized protein</fullName>
    </submittedName>
</protein>
<proteinExistence type="predicted"/>
<evidence type="ECO:0000256" key="1">
    <source>
        <dbReference type="SAM" id="MobiDB-lite"/>
    </source>
</evidence>
<reference evidence="3" key="1">
    <citation type="journal article" date="2019" name="Int. J. Syst. Evol. Microbiol.">
        <title>The Global Catalogue of Microorganisms (GCM) 10K type strain sequencing project: providing services to taxonomists for standard genome sequencing and annotation.</title>
        <authorList>
            <consortium name="The Broad Institute Genomics Platform"/>
            <consortium name="The Broad Institute Genome Sequencing Center for Infectious Disease"/>
            <person name="Wu L."/>
            <person name="Ma J."/>
        </authorList>
    </citation>
    <scope>NUCLEOTIDE SEQUENCE [LARGE SCALE GENOMIC DNA]</scope>
    <source>
        <strain evidence="3">CGMCC 4.7683</strain>
    </source>
</reference>
<dbReference type="EMBL" id="BNAY01000002">
    <property type="protein sequence ID" value="GHH12012.1"/>
    <property type="molecule type" value="Genomic_DNA"/>
</dbReference>
<dbReference type="Proteomes" id="UP000635387">
    <property type="component" value="Unassembled WGS sequence"/>
</dbReference>
<organism evidence="2 3">
    <name type="scientific">Amycolatopsis oliviviridis</name>
    <dbReference type="NCBI Taxonomy" id="1471590"/>
    <lineage>
        <taxon>Bacteria</taxon>
        <taxon>Bacillati</taxon>
        <taxon>Actinomycetota</taxon>
        <taxon>Actinomycetes</taxon>
        <taxon>Pseudonocardiales</taxon>
        <taxon>Pseudonocardiaceae</taxon>
        <taxon>Amycolatopsis</taxon>
    </lineage>
</organism>
<gene>
    <name evidence="2" type="ORF">GCM10017790_22960</name>
</gene>
<feature type="compositionally biased region" description="Basic and acidic residues" evidence="1">
    <location>
        <begin position="38"/>
        <end position="54"/>
    </location>
</feature>
<evidence type="ECO:0000313" key="3">
    <source>
        <dbReference type="Proteomes" id="UP000635387"/>
    </source>
</evidence>
<sequence length="73" mass="8371">MQGGPPRESVHVTDVLAWRRAALFLVYEAGPGWARRREPALTNHPEPESHRLGEFPRVGIPFERNQTRDVSLR</sequence>
<keyword evidence="3" id="KW-1185">Reference proteome</keyword>
<name>A0ABQ3LCK9_9PSEU</name>
<comment type="caution">
    <text evidence="2">The sequence shown here is derived from an EMBL/GenBank/DDBJ whole genome shotgun (WGS) entry which is preliminary data.</text>
</comment>
<feature type="region of interest" description="Disordered" evidence="1">
    <location>
        <begin position="38"/>
        <end position="58"/>
    </location>
</feature>
<evidence type="ECO:0000313" key="2">
    <source>
        <dbReference type="EMBL" id="GHH12012.1"/>
    </source>
</evidence>
<accession>A0ABQ3LCK9</accession>